<name>A0A504TUF2_9HYPH</name>
<dbReference type="OrthoDB" id="9801400at2"/>
<dbReference type="Gene3D" id="1.20.1290.10">
    <property type="entry name" value="AhpD-like"/>
    <property type="match status" value="1"/>
</dbReference>
<dbReference type="Pfam" id="PF02627">
    <property type="entry name" value="CMD"/>
    <property type="match status" value="1"/>
</dbReference>
<keyword evidence="3" id="KW-1185">Reference proteome</keyword>
<accession>A0A504TUF2</accession>
<dbReference type="PANTHER" id="PTHR33570:SF10">
    <property type="entry name" value="GAMMA-CARBOXYMUCONOLACTONE DECARBOXYLASE"/>
    <property type="match status" value="1"/>
</dbReference>
<protein>
    <submittedName>
        <fullName evidence="2">Carboxymuconolactone decarboxylase family protein</fullName>
    </submittedName>
</protein>
<dbReference type="SUPFAM" id="SSF69118">
    <property type="entry name" value="AhpD-like"/>
    <property type="match status" value="1"/>
</dbReference>
<dbReference type="PANTHER" id="PTHR33570">
    <property type="entry name" value="4-CARBOXYMUCONOLACTONE DECARBOXYLASE FAMILY PROTEIN"/>
    <property type="match status" value="1"/>
</dbReference>
<proteinExistence type="predicted"/>
<reference evidence="2 3" key="1">
    <citation type="submission" date="2019-06" db="EMBL/GenBank/DDBJ databases">
        <title>Rhizobium sp. CL12 isolated from roots of soybean.</title>
        <authorList>
            <person name="Wang C."/>
        </authorList>
    </citation>
    <scope>NUCLEOTIDE SEQUENCE [LARGE SCALE GENOMIC DNA]</scope>
    <source>
        <strain evidence="2 3">CL12</strain>
    </source>
</reference>
<dbReference type="InterPro" id="IPR052512">
    <property type="entry name" value="4CMD/NDH-1_regulator"/>
</dbReference>
<feature type="domain" description="Carboxymuconolactone decarboxylase-like" evidence="1">
    <location>
        <begin position="35"/>
        <end position="121"/>
    </location>
</feature>
<comment type="caution">
    <text evidence="2">The sequence shown here is derived from an EMBL/GenBank/DDBJ whole genome shotgun (WGS) entry which is preliminary data.</text>
</comment>
<evidence type="ECO:0000313" key="2">
    <source>
        <dbReference type="EMBL" id="TPP05030.1"/>
    </source>
</evidence>
<dbReference type="InterPro" id="IPR029032">
    <property type="entry name" value="AhpD-like"/>
</dbReference>
<dbReference type="AlphaFoldDB" id="A0A504TUF2"/>
<dbReference type="InterPro" id="IPR003779">
    <property type="entry name" value="CMD-like"/>
</dbReference>
<organism evidence="2 3">
    <name type="scientific">Rhizobium glycinendophyticum</name>
    <dbReference type="NCBI Taxonomy" id="2589807"/>
    <lineage>
        <taxon>Bacteria</taxon>
        <taxon>Pseudomonadati</taxon>
        <taxon>Pseudomonadota</taxon>
        <taxon>Alphaproteobacteria</taxon>
        <taxon>Hyphomicrobiales</taxon>
        <taxon>Rhizobiaceae</taxon>
        <taxon>Rhizobium/Agrobacterium group</taxon>
        <taxon>Rhizobium</taxon>
    </lineage>
</organism>
<dbReference type="EMBL" id="VFYP01000006">
    <property type="protein sequence ID" value="TPP05030.1"/>
    <property type="molecule type" value="Genomic_DNA"/>
</dbReference>
<evidence type="ECO:0000313" key="3">
    <source>
        <dbReference type="Proteomes" id="UP000316429"/>
    </source>
</evidence>
<dbReference type="RefSeq" id="WP_140831921.1">
    <property type="nucleotide sequence ID" value="NZ_VFYP01000006.1"/>
</dbReference>
<dbReference type="Proteomes" id="UP000316429">
    <property type="component" value="Unassembled WGS sequence"/>
</dbReference>
<dbReference type="GO" id="GO:0051920">
    <property type="term" value="F:peroxiredoxin activity"/>
    <property type="evidence" value="ECO:0007669"/>
    <property type="project" value="InterPro"/>
</dbReference>
<gene>
    <name evidence="2" type="ORF">FJQ55_21660</name>
</gene>
<sequence>MTTANNRLELGKAKFEELTGHPAEAFIDSLKNISPDFARRALEWEFGDVMAQTALDRRLQEAVAVAVFATLGATAAQVLKLRIGTALRAGLSKDEVVDILNQVALGAGLPAGLAALQVAEAAFAGSDEPLGNEQPPSE</sequence>
<evidence type="ECO:0000259" key="1">
    <source>
        <dbReference type="Pfam" id="PF02627"/>
    </source>
</evidence>